<dbReference type="Pfam" id="PF08284">
    <property type="entry name" value="RVP_2"/>
    <property type="match status" value="1"/>
</dbReference>
<evidence type="ECO:0000313" key="2">
    <source>
        <dbReference type="EMBL" id="KAL2319289.1"/>
    </source>
</evidence>
<reference evidence="2 3" key="1">
    <citation type="submission" date="2024-08" db="EMBL/GenBank/DDBJ databases">
        <title>Insights into the chromosomal genome structure of Flemingia macrophylla.</title>
        <authorList>
            <person name="Ding Y."/>
            <person name="Zhao Y."/>
            <person name="Bi W."/>
            <person name="Wu M."/>
            <person name="Zhao G."/>
            <person name="Gong Y."/>
            <person name="Li W."/>
            <person name="Zhang P."/>
        </authorList>
    </citation>
    <scope>NUCLEOTIDE SEQUENCE [LARGE SCALE GENOMIC DNA]</scope>
    <source>
        <strain evidence="2">DYQJB</strain>
        <tissue evidence="2">Leaf</tissue>
    </source>
</reference>
<organism evidence="2 3">
    <name type="scientific">Flemingia macrophylla</name>
    <dbReference type="NCBI Taxonomy" id="520843"/>
    <lineage>
        <taxon>Eukaryota</taxon>
        <taxon>Viridiplantae</taxon>
        <taxon>Streptophyta</taxon>
        <taxon>Embryophyta</taxon>
        <taxon>Tracheophyta</taxon>
        <taxon>Spermatophyta</taxon>
        <taxon>Magnoliopsida</taxon>
        <taxon>eudicotyledons</taxon>
        <taxon>Gunneridae</taxon>
        <taxon>Pentapetalae</taxon>
        <taxon>rosids</taxon>
        <taxon>fabids</taxon>
        <taxon>Fabales</taxon>
        <taxon>Fabaceae</taxon>
        <taxon>Papilionoideae</taxon>
        <taxon>50 kb inversion clade</taxon>
        <taxon>NPAAA clade</taxon>
        <taxon>indigoferoid/millettioid clade</taxon>
        <taxon>Phaseoleae</taxon>
        <taxon>Flemingia</taxon>
    </lineage>
</organism>
<dbReference type="AlphaFoldDB" id="A0ABD1L700"/>
<comment type="caution">
    <text evidence="2">The sequence shown here is derived from an EMBL/GenBank/DDBJ whole genome shotgun (WGS) entry which is preliminary data.</text>
</comment>
<evidence type="ECO:0000313" key="3">
    <source>
        <dbReference type="Proteomes" id="UP001603857"/>
    </source>
</evidence>
<dbReference type="Proteomes" id="UP001603857">
    <property type="component" value="Unassembled WGS sequence"/>
</dbReference>
<name>A0ABD1L700_9FABA</name>
<evidence type="ECO:0000256" key="1">
    <source>
        <dbReference type="SAM" id="SignalP"/>
    </source>
</evidence>
<feature type="chain" id="PRO_5044760010" description="Reverse transcriptase" evidence="1">
    <location>
        <begin position="27"/>
        <end position="214"/>
    </location>
</feature>
<accession>A0ABD1L700</accession>
<proteinExistence type="predicted"/>
<gene>
    <name evidence="2" type="ORF">Fmac_028258</name>
</gene>
<keyword evidence="3" id="KW-1185">Reference proteome</keyword>
<sequence>MTSEQLHATILHTTSLLLVDLVFVCSTNHHLIESSQLDIILGMDWLSSNHVLLICFNKIISFIECKPIDLLYVGQVQSSLKNDDKVHTMLAYLKLENNIKLEDIPVVREFPEVFLKVFPSDFSSLPPKKEIEFSIDLVPDVMRNSLKHKSRKLQLPITYTTESDLVGRVQLQSEPALSSQTATLHHISLHPYVQLHHLGDKKPFDKLRSLKNEG</sequence>
<evidence type="ECO:0008006" key="4">
    <source>
        <dbReference type="Google" id="ProtNLM"/>
    </source>
</evidence>
<protein>
    <recommendedName>
        <fullName evidence="4">Reverse transcriptase</fullName>
    </recommendedName>
</protein>
<dbReference type="EMBL" id="JBGMDY010000010">
    <property type="protein sequence ID" value="KAL2319289.1"/>
    <property type="molecule type" value="Genomic_DNA"/>
</dbReference>
<feature type="signal peptide" evidence="1">
    <location>
        <begin position="1"/>
        <end position="26"/>
    </location>
</feature>
<keyword evidence="1" id="KW-0732">Signal</keyword>